<reference evidence="2 3" key="1">
    <citation type="submission" date="2016-10" db="EMBL/GenBank/DDBJ databases">
        <authorList>
            <person name="de Groot N.N."/>
        </authorList>
    </citation>
    <scope>NUCLEOTIDE SEQUENCE [LARGE SCALE GENOMIC DNA]</scope>
    <source>
        <strain evidence="2 3">JCM 11308</strain>
    </source>
</reference>
<evidence type="ECO:0000313" key="2">
    <source>
        <dbReference type="EMBL" id="SDD19326.1"/>
    </source>
</evidence>
<gene>
    <name evidence="2" type="ORF">SAMN05444580_103237</name>
</gene>
<name>A0A1G6SSX2_9NOCA</name>
<evidence type="ECO:0000256" key="1">
    <source>
        <dbReference type="SAM" id="MobiDB-lite"/>
    </source>
</evidence>
<feature type="region of interest" description="Disordered" evidence="1">
    <location>
        <begin position="1"/>
        <end position="25"/>
    </location>
</feature>
<organism evidence="2 3">
    <name type="scientific">Rhodococcus tukisamuensis</name>
    <dbReference type="NCBI Taxonomy" id="168276"/>
    <lineage>
        <taxon>Bacteria</taxon>
        <taxon>Bacillati</taxon>
        <taxon>Actinomycetota</taxon>
        <taxon>Actinomycetes</taxon>
        <taxon>Mycobacteriales</taxon>
        <taxon>Nocardiaceae</taxon>
        <taxon>Rhodococcus</taxon>
    </lineage>
</organism>
<keyword evidence="3" id="KW-1185">Reference proteome</keyword>
<protein>
    <submittedName>
        <fullName evidence="2">Uncharacterized protein</fullName>
    </submittedName>
</protein>
<dbReference type="EMBL" id="FNAB01000003">
    <property type="protein sequence ID" value="SDD19326.1"/>
    <property type="molecule type" value="Genomic_DNA"/>
</dbReference>
<evidence type="ECO:0000313" key="3">
    <source>
        <dbReference type="Proteomes" id="UP000199417"/>
    </source>
</evidence>
<dbReference type="AlphaFoldDB" id="A0A1G6SSX2"/>
<sequence>MATVYKTPEGPALVSGGGPHAHGSRDFVDTAHHGDSLGSEFVDMLAATAFEDDAVPARCACGPHTLSRRELLQAVKSHTHVLPLP</sequence>
<proteinExistence type="predicted"/>
<accession>A0A1G6SSX2</accession>
<dbReference type="Proteomes" id="UP000199417">
    <property type="component" value="Unassembled WGS sequence"/>
</dbReference>